<evidence type="ECO:0000313" key="2">
    <source>
        <dbReference type="Proteomes" id="UP000230447"/>
    </source>
</evidence>
<gene>
    <name evidence="1" type="ORF">COX24_00480</name>
</gene>
<organism evidence="1 2">
    <name type="scientific">bacterium (Candidatus Gribaldobacteria) CG23_combo_of_CG06-09_8_20_14_all_37_87_8</name>
    <dbReference type="NCBI Taxonomy" id="2014278"/>
    <lineage>
        <taxon>Bacteria</taxon>
        <taxon>Candidatus Gribaldobacteria</taxon>
    </lineage>
</organism>
<sequence>MKKAFIFLKDKQGVALYLTMLALAILTGSVLALSGLVVSQMKTIFTAGYSVKAFFAADTGIEEALQDRQAPLENYSGWLDLNGNSVFDPNQDASYNVISVFAGGQCIADNFCIWSQGTFRNIKRRIEVKY</sequence>
<evidence type="ECO:0000313" key="1">
    <source>
        <dbReference type="EMBL" id="PIP32004.1"/>
    </source>
</evidence>
<name>A0A2G9ZFR9_9BACT</name>
<protein>
    <recommendedName>
        <fullName evidence="3">Type 4 fimbrial biogenesis protein PilX N-terminal domain-containing protein</fullName>
    </recommendedName>
</protein>
<reference evidence="1 2" key="1">
    <citation type="submission" date="2017-09" db="EMBL/GenBank/DDBJ databases">
        <title>Depth-based differentiation of microbial function through sediment-hosted aquifers and enrichment of novel symbionts in the deep terrestrial subsurface.</title>
        <authorList>
            <person name="Probst A.J."/>
            <person name="Ladd B."/>
            <person name="Jarett J.K."/>
            <person name="Geller-Mcgrath D.E."/>
            <person name="Sieber C.M."/>
            <person name="Emerson J.B."/>
            <person name="Anantharaman K."/>
            <person name="Thomas B.C."/>
            <person name="Malmstrom R."/>
            <person name="Stieglmeier M."/>
            <person name="Klingl A."/>
            <person name="Woyke T."/>
            <person name="Ryan C.M."/>
            <person name="Banfield J.F."/>
        </authorList>
    </citation>
    <scope>NUCLEOTIDE SEQUENCE [LARGE SCALE GENOMIC DNA]</scope>
    <source>
        <strain evidence="1">CG23_combo_of_CG06-09_8_20_14_all_37_87_8</strain>
    </source>
</reference>
<dbReference type="AlphaFoldDB" id="A0A2G9ZFR9"/>
<accession>A0A2G9ZFR9</accession>
<evidence type="ECO:0008006" key="3">
    <source>
        <dbReference type="Google" id="ProtNLM"/>
    </source>
</evidence>
<proteinExistence type="predicted"/>
<comment type="caution">
    <text evidence="1">The sequence shown here is derived from an EMBL/GenBank/DDBJ whole genome shotgun (WGS) entry which is preliminary data.</text>
</comment>
<dbReference type="Proteomes" id="UP000230447">
    <property type="component" value="Unassembled WGS sequence"/>
</dbReference>
<dbReference type="EMBL" id="PCSB01000011">
    <property type="protein sequence ID" value="PIP32004.1"/>
    <property type="molecule type" value="Genomic_DNA"/>
</dbReference>